<proteinExistence type="predicted"/>
<reference evidence="2 3" key="1">
    <citation type="submission" date="2024-02" db="EMBL/GenBank/DDBJ databases">
        <title>De novo assembly and annotation of 12 fungi associated with fruit tree decline syndrome in Ontario, Canada.</title>
        <authorList>
            <person name="Sulman M."/>
            <person name="Ellouze W."/>
            <person name="Ilyukhin E."/>
        </authorList>
    </citation>
    <scope>NUCLEOTIDE SEQUENCE [LARGE SCALE GENOMIC DNA]</scope>
    <source>
        <strain evidence="2 3">M42-189</strain>
    </source>
</reference>
<protein>
    <submittedName>
        <fullName evidence="2">Uncharacterized protein</fullName>
    </submittedName>
</protein>
<keyword evidence="3" id="KW-1185">Reference proteome</keyword>
<dbReference type="Proteomes" id="UP001521785">
    <property type="component" value="Unassembled WGS sequence"/>
</dbReference>
<evidence type="ECO:0000313" key="3">
    <source>
        <dbReference type="Proteomes" id="UP001521785"/>
    </source>
</evidence>
<feature type="region of interest" description="Disordered" evidence="1">
    <location>
        <begin position="293"/>
        <end position="332"/>
    </location>
</feature>
<organism evidence="2 3">
    <name type="scientific">Paraconiothyrium brasiliense</name>
    <dbReference type="NCBI Taxonomy" id="300254"/>
    <lineage>
        <taxon>Eukaryota</taxon>
        <taxon>Fungi</taxon>
        <taxon>Dikarya</taxon>
        <taxon>Ascomycota</taxon>
        <taxon>Pezizomycotina</taxon>
        <taxon>Dothideomycetes</taxon>
        <taxon>Pleosporomycetidae</taxon>
        <taxon>Pleosporales</taxon>
        <taxon>Massarineae</taxon>
        <taxon>Didymosphaeriaceae</taxon>
        <taxon>Paraconiothyrium</taxon>
    </lineage>
</organism>
<dbReference type="EMBL" id="JAKJXO020000001">
    <property type="protein sequence ID" value="KAL1612169.1"/>
    <property type="molecule type" value="Genomic_DNA"/>
</dbReference>
<feature type="region of interest" description="Disordered" evidence="1">
    <location>
        <begin position="1"/>
        <end position="80"/>
    </location>
</feature>
<sequence length="332" mass="37119">MGVQVLVPTQEPVCAGHTINNPDLGASDIDRRSIPTPDTTHVVEASTKRKRPDGEKPSKDSATVSNDEEPPFKKHKTRSSAPVEFVELGSEDDEDVVVVPQRKRKSAATIKARDYKTAIEESKPTARSQVSELDKLLKQDEKRKSLAARSSVFARNLKLKRSFNDTVTASRMSRPRPVLQTVTYAAPRQTIQVTRPPIAKDSSSAEHAADAFAVDEEDPNVTHANLRTIKYINVTANIRNVHIDRIVEAPFQYPNVVIDFDDKNRPTKAHITKMTEDEYKVACEASLGREKEKRKLDAKLARKTKFGPSERSLRKAKCGRIGRQSRTSFARP</sequence>
<comment type="caution">
    <text evidence="2">The sequence shown here is derived from an EMBL/GenBank/DDBJ whole genome shotgun (WGS) entry which is preliminary data.</text>
</comment>
<gene>
    <name evidence="2" type="ORF">SLS60_000393</name>
</gene>
<name>A0ABR3S642_9PLEO</name>
<evidence type="ECO:0000313" key="2">
    <source>
        <dbReference type="EMBL" id="KAL1612169.1"/>
    </source>
</evidence>
<evidence type="ECO:0000256" key="1">
    <source>
        <dbReference type="SAM" id="MobiDB-lite"/>
    </source>
</evidence>
<accession>A0ABR3S642</accession>